<evidence type="ECO:0000313" key="4">
    <source>
        <dbReference type="Proteomes" id="UP000683310"/>
    </source>
</evidence>
<evidence type="ECO:0000256" key="1">
    <source>
        <dbReference type="ARBA" id="ARBA00022801"/>
    </source>
</evidence>
<dbReference type="Proteomes" id="UP000683310">
    <property type="component" value="Chromosome"/>
</dbReference>
<gene>
    <name evidence="3" type="ORF">KHQ06_29765</name>
</gene>
<dbReference type="SUPFAM" id="SSF55909">
    <property type="entry name" value="Pentein"/>
    <property type="match status" value="1"/>
</dbReference>
<name>A0ABX8CK84_9NOCA</name>
<sequence>MNPSTTTWRMPAEWAPHERCLMAWPTRESLWGPYFEEAKVEYAATANAIGEFEPVLMIANPGQADEVRKACGKAVDVIEVPIDDSWIRDSGPIIVNDRQGGRAGVDFRFNSWGERFLPYDKDDALTSRVLAHLGLERRPSDMVLEGGSITVDGEGTLITTEQCLLNPNRNPSMSREQIEDELRRRLGVTTVIWLPYGHFDDAHTDGHVDGVCTFVRPGTVVAQTCTDPALPDFERMAANLEVLRSSTDAAGRPIEIYELPEFPVTTLPDGTETMVAYANFYVANGAVMTPIAGHELDEPALATLRKAFPIAKSSASPAISSRSAAAASIASPSRFRSRSPKGPSDERPGPARPDRHR</sequence>
<dbReference type="Pfam" id="PF04371">
    <property type="entry name" value="PAD_porph"/>
    <property type="match status" value="1"/>
</dbReference>
<feature type="compositionally biased region" description="Low complexity" evidence="2">
    <location>
        <begin position="313"/>
        <end position="334"/>
    </location>
</feature>
<evidence type="ECO:0000313" key="3">
    <source>
        <dbReference type="EMBL" id="QVI20338.1"/>
    </source>
</evidence>
<proteinExistence type="predicted"/>
<feature type="compositionally biased region" description="Basic and acidic residues" evidence="2">
    <location>
        <begin position="343"/>
        <end position="357"/>
    </location>
</feature>
<keyword evidence="1" id="KW-0378">Hydrolase</keyword>
<feature type="region of interest" description="Disordered" evidence="2">
    <location>
        <begin position="313"/>
        <end position="357"/>
    </location>
</feature>
<reference evidence="3 4" key="1">
    <citation type="submission" date="2021-04" db="EMBL/GenBank/DDBJ databases">
        <title>Nocardia tengchongensis.</title>
        <authorList>
            <person name="Zhuang k."/>
            <person name="Ran Y."/>
            <person name="Li W."/>
        </authorList>
    </citation>
    <scope>NUCLEOTIDE SEQUENCE [LARGE SCALE GENOMIC DNA]</scope>
    <source>
        <strain evidence="3 4">CFH S0057</strain>
    </source>
</reference>
<protein>
    <submittedName>
        <fullName evidence="3">Agmatine deiminase family protein</fullName>
    </submittedName>
</protein>
<dbReference type="EMBL" id="CP074371">
    <property type="protein sequence ID" value="QVI20338.1"/>
    <property type="molecule type" value="Genomic_DNA"/>
</dbReference>
<accession>A0ABX8CK84</accession>
<dbReference type="InterPro" id="IPR007466">
    <property type="entry name" value="Peptidyl-Arg-deiminase_porph"/>
</dbReference>
<dbReference type="PANTHER" id="PTHR31377:SF0">
    <property type="entry name" value="AGMATINE DEIMINASE-RELATED"/>
    <property type="match status" value="1"/>
</dbReference>
<dbReference type="PANTHER" id="PTHR31377">
    <property type="entry name" value="AGMATINE DEIMINASE-RELATED"/>
    <property type="match status" value="1"/>
</dbReference>
<dbReference type="Gene3D" id="3.75.10.10">
    <property type="entry name" value="L-arginine/glycine Amidinotransferase, Chain A"/>
    <property type="match status" value="1"/>
</dbReference>
<organism evidence="3 4">
    <name type="scientific">Nocardia tengchongensis</name>
    <dbReference type="NCBI Taxonomy" id="2055889"/>
    <lineage>
        <taxon>Bacteria</taxon>
        <taxon>Bacillati</taxon>
        <taxon>Actinomycetota</taxon>
        <taxon>Actinomycetes</taxon>
        <taxon>Mycobacteriales</taxon>
        <taxon>Nocardiaceae</taxon>
        <taxon>Nocardia</taxon>
    </lineage>
</organism>
<keyword evidence="4" id="KW-1185">Reference proteome</keyword>
<evidence type="ECO:0000256" key="2">
    <source>
        <dbReference type="SAM" id="MobiDB-lite"/>
    </source>
</evidence>